<dbReference type="EMBL" id="FTOT01000005">
    <property type="protein sequence ID" value="SIT10158.1"/>
    <property type="molecule type" value="Genomic_DNA"/>
</dbReference>
<dbReference type="STRING" id="1086013.SAMN05421774_105269"/>
<sequence length="846" mass="92605">MKRTDQTRNLTLWRLRWQIRLTWAGLLAERIVRAFWPVWSILLAVYAGLALGLTERLPQVWFNGLGIAAAVLALGFAVRGLRGLRLPSRAQAMARLDATLPGRPLAALTDTQAIGSGEVWQAHVARMSDRAAKARAPVPDVRLNARDPYALRYTALLLALVALGFGSTGRLAGIAGVGPQGAQALAVGPVWEGWVRPPGYTGKPALYLNDITAEGLELPQGSRVILRFYGEAGALGVDESVSGAPLEQTAAQGAEFTVERHGRIEITGPNGRGWDIGVLRDLPPTIAATATPEREADGRMKLPFTASDDYGVVAGRAQIALDLPEVDRRHGLAAAPEPREPVVLDLPLPFTGSRTEIMETLLDDLSKHPFANLPVQIRLSAEDAPGQSGEAEPLATILPGKRFFDPLAAAVAEARRDILWTAENAVRAAQILRAVTHLPENFIRNERAFLRLRVAIRQLEGAMTPELRDQLSDELWEIALLMEQGDLASALERLKRAQDRLDEAMKNGASESEIAELMQELRDALDNYMRQLAQEADRAPDQQMSDMQGMQMTGDQLQQLLDKLQELMEQGRMAEAQELMEMLRQLMENMQVTQGQGGQGDGQGRMRDLADTLREQQGLSDEAFRDMQEGMDRNMGRQPGSQGEQGQGEQGEGEGEQGRGGQGQGREGAEGGEGQGGERGLADRQRDLRNRLRALGQAEMPGEGSERGQAGRQALDRAGRAMEGAEQALRDGDTPRALDRQAEAMEALREGMREFGEAMAEERRERGGDGPGEQFGEGDPRGQRDPLGRDPSGRNLRGPTEGGPLADGEDPYRRALDLLQELRRRSGDLGRSEDERDYLRRLLDQF</sequence>
<evidence type="ECO:0000256" key="2">
    <source>
        <dbReference type="SAM" id="MobiDB-lite"/>
    </source>
</evidence>
<keyword evidence="3" id="KW-1133">Transmembrane helix</keyword>
<gene>
    <name evidence="4" type="ORF">SAMN05421774_105269</name>
</gene>
<dbReference type="RefSeq" id="WP_076532224.1">
    <property type="nucleotide sequence ID" value="NZ_BMEH01000005.1"/>
</dbReference>
<reference evidence="4 5" key="1">
    <citation type="submission" date="2017-01" db="EMBL/GenBank/DDBJ databases">
        <authorList>
            <person name="Mah S.A."/>
            <person name="Swanson W.J."/>
            <person name="Moy G.W."/>
            <person name="Vacquier V.D."/>
        </authorList>
    </citation>
    <scope>NUCLEOTIDE SEQUENCE [LARGE SCALE GENOMIC DNA]</scope>
    <source>
        <strain evidence="4 5">DSM 26375</strain>
    </source>
</reference>
<evidence type="ECO:0000256" key="1">
    <source>
        <dbReference type="SAM" id="Coils"/>
    </source>
</evidence>
<evidence type="ECO:0000313" key="4">
    <source>
        <dbReference type="EMBL" id="SIT10158.1"/>
    </source>
</evidence>
<dbReference type="InterPro" id="IPR012683">
    <property type="entry name" value="CHP02302_TM"/>
</dbReference>
<name>A0A1N7PHV2_9RHOB</name>
<feature type="transmembrane region" description="Helical" evidence="3">
    <location>
        <begin position="34"/>
        <end position="54"/>
    </location>
</feature>
<dbReference type="OrthoDB" id="8477685at2"/>
<dbReference type="AlphaFoldDB" id="A0A1N7PHV2"/>
<feature type="transmembrane region" description="Helical" evidence="3">
    <location>
        <begin position="149"/>
        <end position="166"/>
    </location>
</feature>
<keyword evidence="5" id="KW-1185">Reference proteome</keyword>
<evidence type="ECO:0000313" key="5">
    <source>
        <dbReference type="Proteomes" id="UP000186141"/>
    </source>
</evidence>
<organism evidence="4 5">
    <name type="scientific">Gemmobacter megaterium</name>
    <dbReference type="NCBI Taxonomy" id="1086013"/>
    <lineage>
        <taxon>Bacteria</taxon>
        <taxon>Pseudomonadati</taxon>
        <taxon>Pseudomonadota</taxon>
        <taxon>Alphaproteobacteria</taxon>
        <taxon>Rhodobacterales</taxon>
        <taxon>Paracoccaceae</taxon>
        <taxon>Gemmobacter</taxon>
    </lineage>
</organism>
<keyword evidence="1" id="KW-0175">Coiled coil</keyword>
<feature type="region of interest" description="Disordered" evidence="2">
    <location>
        <begin position="631"/>
        <end position="813"/>
    </location>
</feature>
<feature type="compositionally biased region" description="Basic and acidic residues" evidence="2">
    <location>
        <begin position="680"/>
        <end position="690"/>
    </location>
</feature>
<feature type="transmembrane region" description="Helical" evidence="3">
    <location>
        <begin position="60"/>
        <end position="81"/>
    </location>
</feature>
<keyword evidence="3" id="KW-0472">Membrane</keyword>
<dbReference type="Pfam" id="PF13779">
    <property type="entry name" value="DUF4175"/>
    <property type="match status" value="1"/>
</dbReference>
<feature type="compositionally biased region" description="Basic and acidic residues" evidence="2">
    <location>
        <begin position="778"/>
        <end position="792"/>
    </location>
</feature>
<proteinExistence type="predicted"/>
<keyword evidence="3" id="KW-0812">Transmembrane</keyword>
<feature type="coiled-coil region" evidence="1">
    <location>
        <begin position="487"/>
        <end position="596"/>
    </location>
</feature>
<accession>A0A1N7PHV2</accession>
<dbReference type="Proteomes" id="UP000186141">
    <property type="component" value="Unassembled WGS sequence"/>
</dbReference>
<feature type="compositionally biased region" description="Basic and acidic residues" evidence="2">
    <location>
        <begin position="728"/>
        <end position="768"/>
    </location>
</feature>
<protein>
    <submittedName>
        <fullName evidence="4">TIGR02302 family protein</fullName>
    </submittedName>
</protein>
<feature type="compositionally biased region" description="Gly residues" evidence="2">
    <location>
        <begin position="658"/>
        <end position="679"/>
    </location>
</feature>
<evidence type="ECO:0000256" key="3">
    <source>
        <dbReference type="SAM" id="Phobius"/>
    </source>
</evidence>